<dbReference type="AlphaFoldDB" id="A0A2A2JV04"/>
<dbReference type="GO" id="GO:0005634">
    <property type="term" value="C:nucleus"/>
    <property type="evidence" value="ECO:0007669"/>
    <property type="project" value="TreeGrafter"/>
</dbReference>
<gene>
    <name evidence="4" type="ORF">WR25_12299</name>
</gene>
<sequence>MSITVTNLSEKTADVGEQQVDASQKARLIPTIRVPTLPPEELILRLKKPAEGATAMRPPDSPPHVTWAADVVDNEHLGRLKSNCCCIYTKPRQWDDPSTWEQDEYETEHCRGHTELKMPDQRKDGDGNGCGGTSCSC</sequence>
<comment type="caution">
    <text evidence="4">The sequence shown here is derived from an EMBL/GenBank/DDBJ whole genome shotgun (WGS) entry which is preliminary data.</text>
</comment>
<evidence type="ECO:0000256" key="1">
    <source>
        <dbReference type="ARBA" id="ARBA00021994"/>
    </source>
</evidence>
<dbReference type="Proteomes" id="UP000218231">
    <property type="component" value="Unassembled WGS sequence"/>
</dbReference>
<evidence type="ECO:0000256" key="2">
    <source>
        <dbReference type="ARBA" id="ARBA00031039"/>
    </source>
</evidence>
<keyword evidence="5" id="KW-1185">Reference proteome</keyword>
<feature type="compositionally biased region" description="Gly residues" evidence="3">
    <location>
        <begin position="127"/>
        <end position="137"/>
    </location>
</feature>
<dbReference type="PANTHER" id="PTHR20835:SF0">
    <property type="entry name" value="E3 UBIQUITIN-PROTEIN LIGASE PPP1R11"/>
    <property type="match status" value="1"/>
</dbReference>
<dbReference type="PANTHER" id="PTHR20835">
    <property type="entry name" value="E3 UBIQUITIN-PROTEIN LIGASE PPP1R11-RELATED"/>
    <property type="match status" value="1"/>
</dbReference>
<evidence type="ECO:0000256" key="3">
    <source>
        <dbReference type="SAM" id="MobiDB-lite"/>
    </source>
</evidence>
<dbReference type="GO" id="GO:0004865">
    <property type="term" value="F:protein serine/threonine phosphatase inhibitor activity"/>
    <property type="evidence" value="ECO:0007669"/>
    <property type="project" value="InterPro"/>
</dbReference>
<dbReference type="InterPro" id="IPR011107">
    <property type="entry name" value="PPI_Ypi1"/>
</dbReference>
<dbReference type="OrthoDB" id="307488at2759"/>
<dbReference type="GO" id="GO:0008157">
    <property type="term" value="F:protein phosphatase 1 binding"/>
    <property type="evidence" value="ECO:0007669"/>
    <property type="project" value="TreeGrafter"/>
</dbReference>
<feature type="compositionally biased region" description="Basic and acidic residues" evidence="3">
    <location>
        <begin position="117"/>
        <end position="126"/>
    </location>
</feature>
<dbReference type="STRING" id="2018661.A0A2A2JV04"/>
<proteinExistence type="predicted"/>
<dbReference type="EMBL" id="LIAE01010201">
    <property type="protein sequence ID" value="PAV65606.1"/>
    <property type="molecule type" value="Genomic_DNA"/>
</dbReference>
<evidence type="ECO:0000313" key="4">
    <source>
        <dbReference type="EMBL" id="PAV65606.1"/>
    </source>
</evidence>
<dbReference type="Pfam" id="PF07491">
    <property type="entry name" value="PPI_Ypi1"/>
    <property type="match status" value="1"/>
</dbReference>
<evidence type="ECO:0000313" key="5">
    <source>
        <dbReference type="Proteomes" id="UP000218231"/>
    </source>
</evidence>
<name>A0A2A2JV04_9BILA</name>
<accession>A0A2A2JV04</accession>
<protein>
    <recommendedName>
        <fullName evidence="1">E3 ubiquitin-protein ligase PPP1R11</fullName>
    </recommendedName>
    <alternativeName>
        <fullName evidence="2">Protein phosphatase 1 regulatory subunit 11</fullName>
    </alternativeName>
</protein>
<organism evidence="4 5">
    <name type="scientific">Diploscapter pachys</name>
    <dbReference type="NCBI Taxonomy" id="2018661"/>
    <lineage>
        <taxon>Eukaryota</taxon>
        <taxon>Metazoa</taxon>
        <taxon>Ecdysozoa</taxon>
        <taxon>Nematoda</taxon>
        <taxon>Chromadorea</taxon>
        <taxon>Rhabditida</taxon>
        <taxon>Rhabditina</taxon>
        <taxon>Rhabditomorpha</taxon>
        <taxon>Rhabditoidea</taxon>
        <taxon>Rhabditidae</taxon>
        <taxon>Diploscapter</taxon>
    </lineage>
</organism>
<reference evidence="4 5" key="1">
    <citation type="journal article" date="2017" name="Curr. Biol.">
        <title>Genome architecture and evolution of a unichromosomal asexual nematode.</title>
        <authorList>
            <person name="Fradin H."/>
            <person name="Zegar C."/>
            <person name="Gutwein M."/>
            <person name="Lucas J."/>
            <person name="Kovtun M."/>
            <person name="Corcoran D."/>
            <person name="Baugh L.R."/>
            <person name="Kiontke K."/>
            <person name="Gunsalus K."/>
            <person name="Fitch D.H."/>
            <person name="Piano F."/>
        </authorList>
    </citation>
    <scope>NUCLEOTIDE SEQUENCE [LARGE SCALE GENOMIC DNA]</scope>
    <source>
        <strain evidence="4">PF1309</strain>
    </source>
</reference>
<feature type="region of interest" description="Disordered" evidence="3">
    <location>
        <begin position="117"/>
        <end position="137"/>
    </location>
</feature>